<dbReference type="RefSeq" id="WP_103882903.1">
    <property type="nucleotide sequence ID" value="NZ_FNVG01000053.1"/>
</dbReference>
<protein>
    <submittedName>
        <fullName evidence="2">EAL domain, c-di-GMP-specific phosphodiesterase class I (Or its enzymatically inactive variant)</fullName>
    </submittedName>
</protein>
<feature type="domain" description="EAL" evidence="1">
    <location>
        <begin position="1"/>
        <end position="238"/>
    </location>
</feature>
<dbReference type="PROSITE" id="PS50883">
    <property type="entry name" value="EAL"/>
    <property type="match status" value="1"/>
</dbReference>
<evidence type="ECO:0000313" key="2">
    <source>
        <dbReference type="EMBL" id="SEG75074.1"/>
    </source>
</evidence>
<evidence type="ECO:0000259" key="1">
    <source>
        <dbReference type="PROSITE" id="PS50883"/>
    </source>
</evidence>
<reference evidence="3" key="1">
    <citation type="submission" date="2016-10" db="EMBL/GenBank/DDBJ databases">
        <authorList>
            <person name="Varghese N."/>
            <person name="Submissions S."/>
        </authorList>
    </citation>
    <scope>NUCLEOTIDE SEQUENCE [LARGE SCALE GENOMIC DNA]</scope>
    <source>
        <strain evidence="3">CGMCC 1.7062</strain>
    </source>
</reference>
<dbReference type="InterPro" id="IPR001633">
    <property type="entry name" value="EAL_dom"/>
</dbReference>
<name>A0A1H6CQ26_9VIBR</name>
<dbReference type="Proteomes" id="UP000236721">
    <property type="component" value="Unassembled WGS sequence"/>
</dbReference>
<dbReference type="Gene3D" id="3.20.20.450">
    <property type="entry name" value="EAL domain"/>
    <property type="match status" value="1"/>
</dbReference>
<proteinExistence type="predicted"/>
<dbReference type="SUPFAM" id="SSF141868">
    <property type="entry name" value="EAL domain-like"/>
    <property type="match status" value="1"/>
</dbReference>
<dbReference type="AlphaFoldDB" id="A0A1H6CQ26"/>
<evidence type="ECO:0000313" key="3">
    <source>
        <dbReference type="Proteomes" id="UP000236721"/>
    </source>
</evidence>
<sequence length="238" mass="27576">MCLEIDRFINGIKSTSANYQYKMQGLFDVSGECIGYEVLIDQQRSKEILPGPNVHSDLTFSSSTNYLIQRIKVAIENRRFESEWSGKYLFLNVERSNLCDITLLTRLVELNHYLLQRQIVLVVEVTERNVCGSCNRIGEGLLLLKQNGIVTAADDFDIYNGDFRHKELETGWYEFIKIQSPETKKDIEKLVVFTHLRPEKVIIERVESVSIFHTLLDLQSVFWGFQGYCFDKGTPIYI</sequence>
<gene>
    <name evidence="2" type="ORF">SAMN04488244_1538</name>
</gene>
<dbReference type="InterPro" id="IPR035919">
    <property type="entry name" value="EAL_sf"/>
</dbReference>
<keyword evidence="3" id="KW-1185">Reference proteome</keyword>
<dbReference type="EMBL" id="FNVG01000053">
    <property type="protein sequence ID" value="SEG75074.1"/>
    <property type="molecule type" value="Genomic_DNA"/>
</dbReference>
<organism evidence="2 3">
    <name type="scientific">Vibrio hangzhouensis</name>
    <dbReference type="NCBI Taxonomy" id="462991"/>
    <lineage>
        <taxon>Bacteria</taxon>
        <taxon>Pseudomonadati</taxon>
        <taxon>Pseudomonadota</taxon>
        <taxon>Gammaproteobacteria</taxon>
        <taxon>Vibrionales</taxon>
        <taxon>Vibrionaceae</taxon>
        <taxon>Vibrio</taxon>
    </lineage>
</organism>
<dbReference type="OrthoDB" id="5879776at2"/>
<accession>A0A1H6CQ26</accession>